<organism evidence="1 2">
    <name type="scientific">Aphis craccivora</name>
    <name type="common">Cowpea aphid</name>
    <dbReference type="NCBI Taxonomy" id="307492"/>
    <lineage>
        <taxon>Eukaryota</taxon>
        <taxon>Metazoa</taxon>
        <taxon>Ecdysozoa</taxon>
        <taxon>Arthropoda</taxon>
        <taxon>Hexapoda</taxon>
        <taxon>Insecta</taxon>
        <taxon>Pterygota</taxon>
        <taxon>Neoptera</taxon>
        <taxon>Paraneoptera</taxon>
        <taxon>Hemiptera</taxon>
        <taxon>Sternorrhyncha</taxon>
        <taxon>Aphidomorpha</taxon>
        <taxon>Aphidoidea</taxon>
        <taxon>Aphididae</taxon>
        <taxon>Aphidini</taxon>
        <taxon>Aphis</taxon>
        <taxon>Aphis</taxon>
    </lineage>
</organism>
<reference evidence="1 2" key="1">
    <citation type="submission" date="2019-08" db="EMBL/GenBank/DDBJ databases">
        <title>Whole genome of Aphis craccivora.</title>
        <authorList>
            <person name="Voronova N.V."/>
            <person name="Shulinski R.S."/>
            <person name="Bandarenka Y.V."/>
            <person name="Zhorov D.G."/>
            <person name="Warner D."/>
        </authorList>
    </citation>
    <scope>NUCLEOTIDE SEQUENCE [LARGE SCALE GENOMIC DNA]</scope>
    <source>
        <strain evidence="1">180601</strain>
        <tissue evidence="1">Whole Body</tissue>
    </source>
</reference>
<dbReference type="AlphaFoldDB" id="A0A6G0Z1S1"/>
<evidence type="ECO:0008006" key="3">
    <source>
        <dbReference type="Google" id="ProtNLM"/>
    </source>
</evidence>
<protein>
    <recommendedName>
        <fullName evidence="3">DUF5679 domain-containing protein</fullName>
    </recommendedName>
</protein>
<dbReference type="Proteomes" id="UP000478052">
    <property type="component" value="Unassembled WGS sequence"/>
</dbReference>
<proteinExistence type="predicted"/>
<evidence type="ECO:0000313" key="2">
    <source>
        <dbReference type="Proteomes" id="UP000478052"/>
    </source>
</evidence>
<sequence>MSDPYCLTYCVGCRQKTSWNGQPTLNQTRNFKAGLRGVCIKCNKTKFTFVTTVYYCSKR</sequence>
<accession>A0A6G0Z1S1</accession>
<dbReference type="EMBL" id="VUJU01001602">
    <property type="protein sequence ID" value="KAF0764566.1"/>
    <property type="molecule type" value="Genomic_DNA"/>
</dbReference>
<name>A0A6G0Z1S1_APHCR</name>
<keyword evidence="2" id="KW-1185">Reference proteome</keyword>
<evidence type="ECO:0000313" key="1">
    <source>
        <dbReference type="EMBL" id="KAF0764566.1"/>
    </source>
</evidence>
<comment type="caution">
    <text evidence="1">The sequence shown here is derived from an EMBL/GenBank/DDBJ whole genome shotgun (WGS) entry which is preliminary data.</text>
</comment>
<dbReference type="OrthoDB" id="6591640at2759"/>
<gene>
    <name evidence="1" type="ORF">FWK35_00018288</name>
</gene>